<proteinExistence type="predicted"/>
<dbReference type="InterPro" id="IPR013216">
    <property type="entry name" value="Methyltransf_11"/>
</dbReference>
<dbReference type="SUPFAM" id="SSF53335">
    <property type="entry name" value="S-adenosyl-L-methionine-dependent methyltransferases"/>
    <property type="match status" value="1"/>
</dbReference>
<feature type="domain" description="Methyltransferase type 11" evidence="1">
    <location>
        <begin position="124"/>
        <end position="221"/>
    </location>
</feature>
<dbReference type="EMBL" id="MGDD01000123">
    <property type="protein sequence ID" value="OGL46526.1"/>
    <property type="molecule type" value="Genomic_DNA"/>
</dbReference>
<reference evidence="2 3" key="1">
    <citation type="journal article" date="2016" name="Nat. Commun.">
        <title>Thousands of microbial genomes shed light on interconnected biogeochemical processes in an aquifer system.</title>
        <authorList>
            <person name="Anantharaman K."/>
            <person name="Brown C.T."/>
            <person name="Hug L.A."/>
            <person name="Sharon I."/>
            <person name="Castelle C.J."/>
            <person name="Probst A.J."/>
            <person name="Thomas B.C."/>
            <person name="Singh A."/>
            <person name="Wilkins M.J."/>
            <person name="Karaoz U."/>
            <person name="Brodie E.L."/>
            <person name="Williams K.H."/>
            <person name="Hubbard S.S."/>
            <person name="Banfield J.F."/>
        </authorList>
    </citation>
    <scope>NUCLEOTIDE SEQUENCE [LARGE SCALE GENOMIC DNA]</scope>
</reference>
<dbReference type="InterPro" id="IPR005651">
    <property type="entry name" value="Trm112-like"/>
</dbReference>
<dbReference type="SUPFAM" id="SSF158997">
    <property type="entry name" value="Trm112p-like"/>
    <property type="match status" value="1"/>
</dbReference>
<comment type="caution">
    <text evidence="2">The sequence shown here is derived from an EMBL/GenBank/DDBJ whole genome shotgun (WGS) entry which is preliminary data.</text>
</comment>
<name>A0A1F7RY79_9BACT</name>
<dbReference type="CDD" id="cd02440">
    <property type="entry name" value="AdoMet_MTases"/>
    <property type="match status" value="1"/>
</dbReference>
<dbReference type="Gene3D" id="3.40.50.150">
    <property type="entry name" value="Vaccinia Virus protein VP39"/>
    <property type="match status" value="1"/>
</dbReference>
<dbReference type="Proteomes" id="UP000179266">
    <property type="component" value="Unassembled WGS sequence"/>
</dbReference>
<sequence length="344" mass="39526">MNPQILQILKCPACSNPSNKLVAENTKVKAGRIEQGDIRCPSCNTIYPIINGIPKLLLENNGIRKEMEGNRDFHEKYRKNKSAEWLLNLPEAADFGDEKKGNKDLKVNVEKTLARLESPCGYALDLGAGTCWTTWQIARIGFTAVAVDLAREKYIGLESAEVFIQNKNIYFYRIQADMAHLPFIDSTFNMVFVSTAIHHSRTPKALFKEISRILIPGGKLYTVGEPNRPVWVPQLKIFRFFMQRNQKGSFLWHEGHYSIPEWKKYCINAGLAPKFLIPPHAMDILEGKTVMSNTHKIWKRWIAAVFRNVPQFNKFRNILFYIGLYLAGVSFVMEAEKKQKTWQE</sequence>
<dbReference type="Pfam" id="PF08241">
    <property type="entry name" value="Methyltransf_11"/>
    <property type="match status" value="1"/>
</dbReference>
<evidence type="ECO:0000313" key="3">
    <source>
        <dbReference type="Proteomes" id="UP000179266"/>
    </source>
</evidence>
<organism evidence="2 3">
    <name type="scientific">Candidatus Schekmanbacteria bacterium RBG_13_48_7</name>
    <dbReference type="NCBI Taxonomy" id="1817878"/>
    <lineage>
        <taxon>Bacteria</taxon>
        <taxon>Candidatus Schekmaniibacteriota</taxon>
    </lineage>
</organism>
<dbReference type="InterPro" id="IPR029063">
    <property type="entry name" value="SAM-dependent_MTases_sf"/>
</dbReference>
<evidence type="ECO:0000259" key="1">
    <source>
        <dbReference type="Pfam" id="PF08241"/>
    </source>
</evidence>
<gene>
    <name evidence="2" type="ORF">A2161_22035</name>
</gene>
<dbReference type="GO" id="GO:0008757">
    <property type="term" value="F:S-adenosylmethionine-dependent methyltransferase activity"/>
    <property type="evidence" value="ECO:0007669"/>
    <property type="project" value="InterPro"/>
</dbReference>
<evidence type="ECO:0000313" key="2">
    <source>
        <dbReference type="EMBL" id="OGL46526.1"/>
    </source>
</evidence>
<protein>
    <recommendedName>
        <fullName evidence="1">Methyltransferase type 11 domain-containing protein</fullName>
    </recommendedName>
</protein>
<accession>A0A1F7RY79</accession>
<dbReference type="Pfam" id="PF03966">
    <property type="entry name" value="Trm112p"/>
    <property type="match status" value="1"/>
</dbReference>
<dbReference type="Gene3D" id="2.20.25.10">
    <property type="match status" value="1"/>
</dbReference>
<dbReference type="AlphaFoldDB" id="A0A1F7RY79"/>